<dbReference type="InParanoid" id="A0A7X0JUU6"/>
<evidence type="ECO:0000256" key="2">
    <source>
        <dbReference type="ARBA" id="ARBA00023125"/>
    </source>
</evidence>
<dbReference type="EMBL" id="JACHHT010000002">
    <property type="protein sequence ID" value="MBB6522684.1"/>
    <property type="molecule type" value="Genomic_DNA"/>
</dbReference>
<dbReference type="AlphaFoldDB" id="A0A7X0JUU6"/>
<dbReference type="GO" id="GO:0003700">
    <property type="term" value="F:DNA-binding transcription factor activity"/>
    <property type="evidence" value="ECO:0007669"/>
    <property type="project" value="InterPro"/>
</dbReference>
<organism evidence="5 6">
    <name type="scientific">Pseudoteredinibacter isoporae</name>
    <dbReference type="NCBI Taxonomy" id="570281"/>
    <lineage>
        <taxon>Bacteria</taxon>
        <taxon>Pseudomonadati</taxon>
        <taxon>Pseudomonadota</taxon>
        <taxon>Gammaproteobacteria</taxon>
        <taxon>Cellvibrionales</taxon>
        <taxon>Cellvibrionaceae</taxon>
        <taxon>Pseudoteredinibacter</taxon>
    </lineage>
</organism>
<sequence length="341" mass="38745">MTSIDPSWTVSSRQALLFMQLADSLEISRQTLIADCDLDPLWLENPDFRMPVAAIYKLARRLAELSHNEDIGLLVGRVSYLNLVSLILYLPRICDNLRQWLNMMPSVMEMQGDIGESIVIREGESIRTQWNPLLNNDESGRYFADMILSSSVSLLQSVCIHPVTIEKAYFAYPEPENIELHKKIFGEQLFFEQDFSGLFFNIEALDYPLVKPLDSDSLNLHENILATVDKDSGDGFLRQMRRSIVKALPSGAMSIDSVAEELSISRRTLQRRLAERNTHFLNEVQDLRSAIATRLLKDQQMGITEIAFLLGYADSSSFSTAFKSWHGCSPKDYVQQLEEAP</sequence>
<protein>
    <submittedName>
        <fullName evidence="5">AraC-like DNA-binding protein</fullName>
    </submittedName>
</protein>
<dbReference type="InterPro" id="IPR018060">
    <property type="entry name" value="HTH_AraC"/>
</dbReference>
<name>A0A7X0JUU6_9GAMM</name>
<evidence type="ECO:0000256" key="1">
    <source>
        <dbReference type="ARBA" id="ARBA00023015"/>
    </source>
</evidence>
<reference evidence="5 6" key="1">
    <citation type="submission" date="2020-08" db="EMBL/GenBank/DDBJ databases">
        <title>Genomic Encyclopedia of Type Strains, Phase IV (KMG-IV): sequencing the most valuable type-strain genomes for metagenomic binning, comparative biology and taxonomic classification.</title>
        <authorList>
            <person name="Goeker M."/>
        </authorList>
    </citation>
    <scope>NUCLEOTIDE SEQUENCE [LARGE SCALE GENOMIC DNA]</scope>
    <source>
        <strain evidence="5 6">DSM 22368</strain>
    </source>
</reference>
<gene>
    <name evidence="5" type="ORF">HNR48_002969</name>
</gene>
<dbReference type="InterPro" id="IPR009057">
    <property type="entry name" value="Homeodomain-like_sf"/>
</dbReference>
<dbReference type="PANTHER" id="PTHR47894:SF1">
    <property type="entry name" value="HTH-TYPE TRANSCRIPTIONAL REGULATOR VQSM"/>
    <property type="match status" value="1"/>
</dbReference>
<evidence type="ECO:0000313" key="6">
    <source>
        <dbReference type="Proteomes" id="UP000528457"/>
    </source>
</evidence>
<evidence type="ECO:0000256" key="3">
    <source>
        <dbReference type="ARBA" id="ARBA00023163"/>
    </source>
</evidence>
<dbReference type="Pfam" id="PF12625">
    <property type="entry name" value="Arabinose_bd"/>
    <property type="match status" value="1"/>
</dbReference>
<dbReference type="SUPFAM" id="SSF46689">
    <property type="entry name" value="Homeodomain-like"/>
    <property type="match status" value="1"/>
</dbReference>
<keyword evidence="6" id="KW-1185">Reference proteome</keyword>
<evidence type="ECO:0000313" key="5">
    <source>
        <dbReference type="EMBL" id="MBB6522684.1"/>
    </source>
</evidence>
<dbReference type="InterPro" id="IPR032687">
    <property type="entry name" value="AraC-type_N"/>
</dbReference>
<dbReference type="Gene3D" id="1.10.10.60">
    <property type="entry name" value="Homeodomain-like"/>
    <property type="match status" value="1"/>
</dbReference>
<comment type="caution">
    <text evidence="5">The sequence shown here is derived from an EMBL/GenBank/DDBJ whole genome shotgun (WGS) entry which is preliminary data.</text>
</comment>
<dbReference type="GO" id="GO:0005829">
    <property type="term" value="C:cytosol"/>
    <property type="evidence" value="ECO:0007669"/>
    <property type="project" value="TreeGrafter"/>
</dbReference>
<dbReference type="InterPro" id="IPR020449">
    <property type="entry name" value="Tscrpt_reg_AraC-type_HTH"/>
</dbReference>
<dbReference type="GO" id="GO:0000976">
    <property type="term" value="F:transcription cis-regulatory region binding"/>
    <property type="evidence" value="ECO:0007669"/>
    <property type="project" value="TreeGrafter"/>
</dbReference>
<dbReference type="PROSITE" id="PS01124">
    <property type="entry name" value="HTH_ARAC_FAMILY_2"/>
    <property type="match status" value="1"/>
</dbReference>
<keyword evidence="2 5" id="KW-0238">DNA-binding</keyword>
<feature type="domain" description="HTH araC/xylS-type" evidence="4">
    <location>
        <begin position="238"/>
        <end position="336"/>
    </location>
</feature>
<dbReference type="SMART" id="SM00342">
    <property type="entry name" value="HTH_ARAC"/>
    <property type="match status" value="1"/>
</dbReference>
<proteinExistence type="predicted"/>
<dbReference type="PANTHER" id="PTHR47894">
    <property type="entry name" value="HTH-TYPE TRANSCRIPTIONAL REGULATOR GADX"/>
    <property type="match status" value="1"/>
</dbReference>
<dbReference type="RefSeq" id="WP_166845413.1">
    <property type="nucleotide sequence ID" value="NZ_JAAONY010000002.1"/>
</dbReference>
<accession>A0A7X0JUU6</accession>
<keyword evidence="3" id="KW-0804">Transcription</keyword>
<evidence type="ECO:0000259" key="4">
    <source>
        <dbReference type="PROSITE" id="PS01124"/>
    </source>
</evidence>
<keyword evidence="1" id="KW-0805">Transcription regulation</keyword>
<dbReference type="FunCoup" id="A0A7X0JUU6">
    <property type="interactions" value="43"/>
</dbReference>
<dbReference type="Pfam" id="PF12833">
    <property type="entry name" value="HTH_18"/>
    <property type="match status" value="1"/>
</dbReference>
<dbReference type="Proteomes" id="UP000528457">
    <property type="component" value="Unassembled WGS sequence"/>
</dbReference>
<dbReference type="PRINTS" id="PR00032">
    <property type="entry name" value="HTHARAC"/>
</dbReference>